<reference evidence="1" key="1">
    <citation type="journal article" date="2022" name="Int. J. Syst. Evol. Microbiol.">
        <title>Granulimonas faecalis gen. nov., sp. nov., and Leptogranulimonas caecicola gen. nov., sp. nov., novel lactate-producing Atopobiaceae bacteria isolated from mouse intestines, and an emended description of the family Atopobiaceae.</title>
        <authorList>
            <person name="Morinaga K."/>
            <person name="Kusada H."/>
            <person name="Sakamoto S."/>
            <person name="Murakami T."/>
            <person name="Toyoda A."/>
            <person name="Mori H."/>
            <person name="Meng X.Y."/>
            <person name="Takashino M."/>
            <person name="Murotomi K."/>
            <person name="Tamaki H."/>
        </authorList>
    </citation>
    <scope>NUCLEOTIDE SEQUENCE</scope>
    <source>
        <strain evidence="1">OPF53</strain>
    </source>
</reference>
<dbReference type="InterPro" id="IPR008323">
    <property type="entry name" value="UCP033563"/>
</dbReference>
<organism evidence="1 2">
    <name type="scientific">Granulimonas faecalis</name>
    <dbReference type="NCBI Taxonomy" id="2894155"/>
    <lineage>
        <taxon>Bacteria</taxon>
        <taxon>Bacillati</taxon>
        <taxon>Actinomycetota</taxon>
        <taxon>Coriobacteriia</taxon>
        <taxon>Coriobacteriales</taxon>
        <taxon>Kribbibacteriaceae</taxon>
        <taxon>Granulimonas</taxon>
    </lineage>
</organism>
<comment type="caution">
    <text evidence="1">The sequence shown here is derived from an EMBL/GenBank/DDBJ whole genome shotgun (WGS) entry which is preliminary data.</text>
</comment>
<gene>
    <name evidence="1" type="ORF">ATOP_13730</name>
</gene>
<accession>A0AAV5B3U8</accession>
<protein>
    <recommendedName>
        <fullName evidence="3">DUF1015 domain-containing protein</fullName>
    </recommendedName>
</protein>
<evidence type="ECO:0008006" key="3">
    <source>
        <dbReference type="Google" id="ProtNLM"/>
    </source>
</evidence>
<dbReference type="EMBL" id="BQKC01000001">
    <property type="protein sequence ID" value="GJM55718.1"/>
    <property type="molecule type" value="Genomic_DNA"/>
</dbReference>
<dbReference type="AlphaFoldDB" id="A0AAV5B3U8"/>
<name>A0AAV5B3U8_9ACTN</name>
<dbReference type="PIRSF" id="PIRSF033563">
    <property type="entry name" value="UCP033563"/>
    <property type="match status" value="1"/>
</dbReference>
<sequence length="425" mass="44855">MHIHPFAALRPAPELAARTAALPYDVVDLEEARRAVGAEPLSFLGVDVPGLWVADGGDPDGEEACALAARRFAGQVEEGVYRQDGEPTFYVYREQDGGRSQTGLVACVAVDDFVAGAVRRHENTRREKELGRVRHIRALSAQTGPVFLAYRADAQGAGRVAAAVETVCAGEPLYDFTDAQGVRNTVWRVDDRHLRGELADAASEIPGAYIADGHHRAASAVRVAMERREGSGAMAGRDAPAGSEAASDTVMAVLFPADGLDLLSYNRVVADRAGLGAEELVDAVGAAGFEVAPVDAADAAPTEPGTFGMCCGGAWYRLTPSPALAAETAAADAADALDVAVLQDRVLGPVLGIADPRQDPRLDFVGGNRGTTELERLAGEGGVAFVCHPTSMDELMAVADEGRLMPPKSTWFEPKLRSGLFFHRI</sequence>
<keyword evidence="2" id="KW-1185">Reference proteome</keyword>
<evidence type="ECO:0000313" key="1">
    <source>
        <dbReference type="EMBL" id="GJM55718.1"/>
    </source>
</evidence>
<dbReference type="RefSeq" id="WP_135978787.1">
    <property type="nucleotide sequence ID" value="NZ_BQKC01000001.1"/>
</dbReference>
<dbReference type="Pfam" id="PF06245">
    <property type="entry name" value="DUF1015"/>
    <property type="match status" value="1"/>
</dbReference>
<dbReference type="PANTHER" id="PTHR36454">
    <property type="entry name" value="LMO2823 PROTEIN"/>
    <property type="match status" value="1"/>
</dbReference>
<dbReference type="Proteomes" id="UP001055025">
    <property type="component" value="Unassembled WGS sequence"/>
</dbReference>
<proteinExistence type="predicted"/>
<dbReference type="PANTHER" id="PTHR36454:SF1">
    <property type="entry name" value="DUF1015 DOMAIN-CONTAINING PROTEIN"/>
    <property type="match status" value="1"/>
</dbReference>
<evidence type="ECO:0000313" key="2">
    <source>
        <dbReference type="Proteomes" id="UP001055025"/>
    </source>
</evidence>